<dbReference type="InterPro" id="IPR027057">
    <property type="entry name" value="CAXX_Prtase_1"/>
</dbReference>
<dbReference type="CDD" id="cd07343">
    <property type="entry name" value="M48A_Zmpste24p_like"/>
    <property type="match status" value="1"/>
</dbReference>
<organism evidence="12 13">
    <name type="scientific">Fredinandcohnia quinoae</name>
    <dbReference type="NCBI Taxonomy" id="2918902"/>
    <lineage>
        <taxon>Bacteria</taxon>
        <taxon>Bacillati</taxon>
        <taxon>Bacillota</taxon>
        <taxon>Bacilli</taxon>
        <taxon>Bacillales</taxon>
        <taxon>Bacillaceae</taxon>
        <taxon>Fredinandcohnia</taxon>
    </lineage>
</organism>
<feature type="transmembrane region" description="Helical" evidence="9">
    <location>
        <begin position="150"/>
        <end position="168"/>
    </location>
</feature>
<feature type="transmembrane region" description="Helical" evidence="9">
    <location>
        <begin position="98"/>
        <end position="121"/>
    </location>
</feature>
<feature type="binding site" evidence="7">
    <location>
        <position position="277"/>
    </location>
    <ligand>
        <name>Zn(2+)</name>
        <dbReference type="ChEBI" id="CHEBI:29105"/>
        <note>catalytic</note>
    </ligand>
</feature>
<dbReference type="GO" id="GO:0071586">
    <property type="term" value="P:CAAX-box protein processing"/>
    <property type="evidence" value="ECO:0007669"/>
    <property type="project" value="InterPro"/>
</dbReference>
<evidence type="ECO:0000259" key="11">
    <source>
        <dbReference type="Pfam" id="PF16491"/>
    </source>
</evidence>
<dbReference type="Pfam" id="PF01435">
    <property type="entry name" value="Peptidase_M48"/>
    <property type="match status" value="1"/>
</dbReference>
<protein>
    <submittedName>
        <fullName evidence="12">M48 family metallopeptidase</fullName>
    </submittedName>
</protein>
<feature type="transmembrane region" description="Helical" evidence="9">
    <location>
        <begin position="63"/>
        <end position="86"/>
    </location>
</feature>
<dbReference type="AlphaFoldDB" id="A0AAW5EA20"/>
<accession>A0AAW5EA20</accession>
<dbReference type="Pfam" id="PF16491">
    <property type="entry name" value="Peptidase_M48_N"/>
    <property type="match status" value="1"/>
</dbReference>
<keyword evidence="13" id="KW-1185">Reference proteome</keyword>
<name>A0AAW5EA20_9BACI</name>
<proteinExistence type="inferred from homology"/>
<feature type="transmembrane region" description="Helical" evidence="9">
    <location>
        <begin position="287"/>
        <end position="305"/>
    </location>
</feature>
<evidence type="ECO:0000313" key="12">
    <source>
        <dbReference type="EMBL" id="MCH1626847.1"/>
    </source>
</evidence>
<dbReference type="GO" id="GO:0004222">
    <property type="term" value="F:metalloendopeptidase activity"/>
    <property type="evidence" value="ECO:0007669"/>
    <property type="project" value="InterPro"/>
</dbReference>
<evidence type="ECO:0000256" key="4">
    <source>
        <dbReference type="ARBA" id="ARBA00022833"/>
    </source>
</evidence>
<evidence type="ECO:0000256" key="5">
    <source>
        <dbReference type="ARBA" id="ARBA00023049"/>
    </source>
</evidence>
<keyword evidence="1 8" id="KW-0645">Protease</keyword>
<dbReference type="InterPro" id="IPR001915">
    <property type="entry name" value="Peptidase_M48"/>
</dbReference>
<dbReference type="InterPro" id="IPR032456">
    <property type="entry name" value="Peptidase_M48_N"/>
</dbReference>
<evidence type="ECO:0000256" key="3">
    <source>
        <dbReference type="ARBA" id="ARBA00022801"/>
    </source>
</evidence>
<evidence type="ECO:0000259" key="10">
    <source>
        <dbReference type="Pfam" id="PF01435"/>
    </source>
</evidence>
<comment type="caution">
    <text evidence="12">The sequence shown here is derived from an EMBL/GenBank/DDBJ whole genome shotgun (WGS) entry which is preliminary data.</text>
</comment>
<evidence type="ECO:0000256" key="6">
    <source>
        <dbReference type="PIRSR" id="PIRSR627057-1"/>
    </source>
</evidence>
<keyword evidence="4 7" id="KW-0862">Zinc</keyword>
<dbReference type="Proteomes" id="UP001431131">
    <property type="component" value="Unassembled WGS sequence"/>
</dbReference>
<feature type="active site" evidence="6">
    <location>
        <position position="278"/>
    </location>
</feature>
<feature type="transmembrane region" description="Helical" evidence="9">
    <location>
        <begin position="325"/>
        <end position="344"/>
    </location>
</feature>
<evidence type="ECO:0000256" key="8">
    <source>
        <dbReference type="RuleBase" id="RU003983"/>
    </source>
</evidence>
<keyword evidence="3 8" id="KW-0378">Hydrolase</keyword>
<feature type="domain" description="CAAX prenyl protease 1 N-terminal" evidence="11">
    <location>
        <begin position="44"/>
        <end position="203"/>
    </location>
</feature>
<keyword evidence="2 7" id="KW-0479">Metal-binding</keyword>
<keyword evidence="9" id="KW-0472">Membrane</keyword>
<comment type="similarity">
    <text evidence="8">Belongs to the peptidase M48 family.</text>
</comment>
<sequence>MKKIIKWSVISYILFGLFIAWYLFYGANTDIPTNLKGSAADPETFMNDQQLLLSEEYSQIKNLLYFLSIPFEWLIYIVVLVVGLSAKFREWSKATSKFSILQTAIYLFWLSLIVEVLSFPFQWVSYSVSKKYNITVQTTSSWMKDNMIDFWVNYAMMIIIIAVVFWLIRKSTKRWWFYAWLLSVPFSFFLMFVQPVLIDPLYNDFYPLTNKELETKILALADKADIPADHVYEVNMSAKTNSLNAYVTGVGSNSRIVLWDTTLNRLSENEILFIMAHEMGHYVMKHIYIGIAGYLVLTLIGLYIINKLMQVMVKKWGKVFKVSSIQDIAVLPLFLLLISMLSFASDPISNAVSRHQEKDADLYALEMTNDKEAAVSSFQELSRAGLSQVNPPYLVKLFRYGHPTMLERLTYTNEYEQE</sequence>
<dbReference type="GO" id="GO:0046872">
    <property type="term" value="F:metal ion binding"/>
    <property type="evidence" value="ECO:0007669"/>
    <property type="project" value="UniProtKB-KW"/>
</dbReference>
<dbReference type="RefSeq" id="WP_240256762.1">
    <property type="nucleotide sequence ID" value="NZ_JAKTTI010000028.1"/>
</dbReference>
<dbReference type="EMBL" id="JAKTTI010000028">
    <property type="protein sequence ID" value="MCH1626847.1"/>
    <property type="molecule type" value="Genomic_DNA"/>
</dbReference>
<dbReference type="Gene3D" id="3.30.2010.10">
    <property type="entry name" value="Metalloproteases ('zincins'), catalytic domain"/>
    <property type="match status" value="1"/>
</dbReference>
<feature type="binding site" evidence="7">
    <location>
        <position position="281"/>
    </location>
    <ligand>
        <name>Zn(2+)</name>
        <dbReference type="ChEBI" id="CHEBI:29105"/>
        <note>catalytic</note>
    </ligand>
</feature>
<feature type="domain" description="Peptidase M48" evidence="10">
    <location>
        <begin position="207"/>
        <end position="410"/>
    </location>
</feature>
<evidence type="ECO:0000313" key="13">
    <source>
        <dbReference type="Proteomes" id="UP001431131"/>
    </source>
</evidence>
<feature type="transmembrane region" description="Helical" evidence="9">
    <location>
        <begin position="7"/>
        <end position="25"/>
    </location>
</feature>
<keyword evidence="9" id="KW-0812">Transmembrane</keyword>
<keyword evidence="5 8" id="KW-0482">Metalloprotease</keyword>
<evidence type="ECO:0000256" key="1">
    <source>
        <dbReference type="ARBA" id="ARBA00022670"/>
    </source>
</evidence>
<reference evidence="12" key="1">
    <citation type="submission" date="2022-02" db="EMBL/GenBank/DDBJ databases">
        <title>Fredinandcohnia quinoae sp. nov. isolated from Chenopodium quinoa seeds.</title>
        <authorList>
            <person name="Saati-Santamaria Z."/>
            <person name="Flores-Felix J.D."/>
            <person name="Igual J.M."/>
            <person name="Velazquez E."/>
            <person name="Garcia-Fraile P."/>
            <person name="Martinez-Molina E."/>
        </authorList>
    </citation>
    <scope>NUCLEOTIDE SEQUENCE</scope>
    <source>
        <strain evidence="12">SECRCQ15</strain>
    </source>
</reference>
<feature type="transmembrane region" description="Helical" evidence="9">
    <location>
        <begin position="175"/>
        <end position="198"/>
    </location>
</feature>
<keyword evidence="9" id="KW-1133">Transmembrane helix</keyword>
<feature type="binding site" evidence="7">
    <location>
        <position position="357"/>
    </location>
    <ligand>
        <name>Zn(2+)</name>
        <dbReference type="ChEBI" id="CHEBI:29105"/>
        <note>catalytic</note>
    </ligand>
</feature>
<feature type="active site" description="Proton donor" evidence="6">
    <location>
        <position position="361"/>
    </location>
</feature>
<gene>
    <name evidence="12" type="ORF">MJG50_16045</name>
</gene>
<dbReference type="FunFam" id="3.30.2010.10:FF:000010">
    <property type="entry name" value="M48 family peptidase"/>
    <property type="match status" value="1"/>
</dbReference>
<comment type="cofactor">
    <cofactor evidence="7 8">
        <name>Zn(2+)</name>
        <dbReference type="ChEBI" id="CHEBI:29105"/>
    </cofactor>
    <text evidence="7 8">Binds 1 zinc ion per subunit.</text>
</comment>
<dbReference type="PANTHER" id="PTHR10120">
    <property type="entry name" value="CAAX PRENYL PROTEASE 1"/>
    <property type="match status" value="1"/>
</dbReference>
<evidence type="ECO:0000256" key="9">
    <source>
        <dbReference type="SAM" id="Phobius"/>
    </source>
</evidence>
<evidence type="ECO:0000256" key="2">
    <source>
        <dbReference type="ARBA" id="ARBA00022723"/>
    </source>
</evidence>
<evidence type="ECO:0000256" key="7">
    <source>
        <dbReference type="PIRSR" id="PIRSR627057-2"/>
    </source>
</evidence>